<dbReference type="RefSeq" id="WP_379961006.1">
    <property type="nucleotide sequence ID" value="NZ_JAUYVI010000009.1"/>
</dbReference>
<keyword evidence="3" id="KW-0732">Signal</keyword>
<evidence type="ECO:0000256" key="2">
    <source>
        <dbReference type="ARBA" id="ARBA00008520"/>
    </source>
</evidence>
<organism evidence="4 5">
    <name type="scientific">Dongia sedimenti</name>
    <dbReference type="NCBI Taxonomy" id="3064282"/>
    <lineage>
        <taxon>Bacteria</taxon>
        <taxon>Pseudomonadati</taxon>
        <taxon>Pseudomonadota</taxon>
        <taxon>Alphaproteobacteria</taxon>
        <taxon>Rhodospirillales</taxon>
        <taxon>Dongiaceae</taxon>
        <taxon>Dongia</taxon>
    </lineage>
</organism>
<comment type="subcellular location">
    <subcellularLocation>
        <location evidence="1">Periplasm</location>
    </subcellularLocation>
</comment>
<dbReference type="PANTHER" id="PTHR43649:SF12">
    <property type="entry name" value="DIACETYLCHITOBIOSE BINDING PROTEIN DASA"/>
    <property type="match status" value="1"/>
</dbReference>
<dbReference type="InterPro" id="IPR050490">
    <property type="entry name" value="Bact_solute-bd_prot1"/>
</dbReference>
<name>A0ABU0YTI7_9PROT</name>
<dbReference type="InterPro" id="IPR006059">
    <property type="entry name" value="SBP"/>
</dbReference>
<dbReference type="Pfam" id="PF13416">
    <property type="entry name" value="SBP_bac_8"/>
    <property type="match status" value="1"/>
</dbReference>
<feature type="chain" id="PRO_5047257735" evidence="3">
    <location>
        <begin position="24"/>
        <end position="420"/>
    </location>
</feature>
<protein>
    <submittedName>
        <fullName evidence="4">ABC transporter substrate-binding protein</fullName>
    </submittedName>
</protein>
<dbReference type="Proteomes" id="UP001230156">
    <property type="component" value="Unassembled WGS sequence"/>
</dbReference>
<evidence type="ECO:0000256" key="1">
    <source>
        <dbReference type="ARBA" id="ARBA00004418"/>
    </source>
</evidence>
<sequence>MRRILRGLLLSASLCISAMPAHAEPITLNVLIQGTEDPYRTIAEAFQKAHPEIRLNIGTPVPSYEEILQRTLRGIVVGDVPDVAFQGYNLMRQAAASKAVADLTARAMDETSLAANGYDTALSHLCTVDGKVVGLPFAISLPILFYNADLVRKAGGDPDAFPTTWDGVVSLAERIHALDPKYQGIYFRYAHSGNWSFQALITSSGGRMMGDDDKTIAFSGPAGVQALGLFRTFVDRGGMIDMSADQARQAFLASTIGIISDSSSFLTSVSKSAAGKFELRTASYPLAADVGRLPPGGNCATVATQDPVRQEAAWTFVKYAVGPEAQRILAEQTGYVPVNKKALADFIAQTDPSAKLNVALPASLLPRLTQWYGFPPPNSAKITDAIKGRIQSVVSKAATPDQAMQSMVSDVQTLLKAGAQ</sequence>
<dbReference type="Gene3D" id="3.40.190.10">
    <property type="entry name" value="Periplasmic binding protein-like II"/>
    <property type="match status" value="2"/>
</dbReference>
<evidence type="ECO:0000256" key="3">
    <source>
        <dbReference type="SAM" id="SignalP"/>
    </source>
</evidence>
<dbReference type="EMBL" id="JAUYVI010000009">
    <property type="protein sequence ID" value="MDQ7251035.1"/>
    <property type="molecule type" value="Genomic_DNA"/>
</dbReference>
<dbReference type="PANTHER" id="PTHR43649">
    <property type="entry name" value="ARABINOSE-BINDING PROTEIN-RELATED"/>
    <property type="match status" value="1"/>
</dbReference>
<keyword evidence="5" id="KW-1185">Reference proteome</keyword>
<comment type="caution">
    <text evidence="4">The sequence shown here is derived from an EMBL/GenBank/DDBJ whole genome shotgun (WGS) entry which is preliminary data.</text>
</comment>
<accession>A0ABU0YTI7</accession>
<evidence type="ECO:0000313" key="5">
    <source>
        <dbReference type="Proteomes" id="UP001230156"/>
    </source>
</evidence>
<feature type="signal peptide" evidence="3">
    <location>
        <begin position="1"/>
        <end position="23"/>
    </location>
</feature>
<dbReference type="CDD" id="cd14748">
    <property type="entry name" value="PBP2_UgpB"/>
    <property type="match status" value="1"/>
</dbReference>
<dbReference type="SUPFAM" id="SSF53850">
    <property type="entry name" value="Periplasmic binding protein-like II"/>
    <property type="match status" value="1"/>
</dbReference>
<reference evidence="5" key="1">
    <citation type="submission" date="2023-08" db="EMBL/GenBank/DDBJ databases">
        <title>Rhodospirillaceae gen. nov., a novel taxon isolated from the Yangtze River Yuezi River estuary sludge.</title>
        <authorList>
            <person name="Ruan L."/>
        </authorList>
    </citation>
    <scope>NUCLEOTIDE SEQUENCE [LARGE SCALE GENOMIC DNA]</scope>
    <source>
        <strain evidence="5">R-7</strain>
    </source>
</reference>
<evidence type="ECO:0000313" key="4">
    <source>
        <dbReference type="EMBL" id="MDQ7251035.1"/>
    </source>
</evidence>
<gene>
    <name evidence="4" type="ORF">Q8A70_25335</name>
</gene>
<proteinExistence type="inferred from homology"/>
<comment type="similarity">
    <text evidence="2">Belongs to the bacterial solute-binding protein 1 family.</text>
</comment>